<dbReference type="Proteomes" id="UP001167871">
    <property type="component" value="Unassembled WGS sequence"/>
</dbReference>
<protein>
    <submittedName>
        <fullName evidence="2">Uncharacterized protein</fullName>
    </submittedName>
</protein>
<feature type="non-terminal residue" evidence="2">
    <location>
        <position position="1"/>
    </location>
</feature>
<keyword evidence="1" id="KW-0175">Coiled coil</keyword>
<reference evidence="2" key="1">
    <citation type="submission" date="2023-06" db="EMBL/GenBank/DDBJ databases">
        <authorList>
            <person name="Zeman M."/>
            <person name="Kubasova T."/>
            <person name="Jahodarova E."/>
            <person name="Nykrynova M."/>
            <person name="Rychlik I."/>
        </authorList>
    </citation>
    <scope>NUCLEOTIDE SEQUENCE</scope>
    <source>
        <strain evidence="2">84_SSukc20</strain>
    </source>
</reference>
<reference evidence="2" key="2">
    <citation type="submission" date="2024-05" db="EMBL/GenBank/DDBJ databases">
        <title>Identification and characterization of horizontal gene transfer across gut microbiota members of farm animals based on homology search.</title>
        <authorList>
            <person name="Schwarzerova J."/>
            <person name="Nykrynova M."/>
            <person name="Jureckova K."/>
            <person name="Cejkova D."/>
            <person name="Rychlik I."/>
        </authorList>
    </citation>
    <scope>NUCLEOTIDE SEQUENCE</scope>
    <source>
        <strain evidence="2">84_SSukc20</strain>
    </source>
</reference>
<evidence type="ECO:0000313" key="3">
    <source>
        <dbReference type="Proteomes" id="UP001167871"/>
    </source>
</evidence>
<accession>A0ABT7XBA4</accession>
<evidence type="ECO:0000313" key="2">
    <source>
        <dbReference type="EMBL" id="MDN0051356.1"/>
    </source>
</evidence>
<dbReference type="RefSeq" id="WP_301935345.1">
    <property type="nucleotide sequence ID" value="NZ_JAUEII010000135.1"/>
</dbReference>
<evidence type="ECO:0000256" key="1">
    <source>
        <dbReference type="SAM" id="Coils"/>
    </source>
</evidence>
<proteinExistence type="predicted"/>
<feature type="coiled-coil region" evidence="1">
    <location>
        <begin position="1"/>
        <end position="30"/>
    </location>
</feature>
<dbReference type="EMBL" id="JAUEII010000135">
    <property type="protein sequence ID" value="MDN0051356.1"/>
    <property type="molecule type" value="Genomic_DNA"/>
</dbReference>
<sequence length="198" mass="22922">KEQKAEEKKREEMNREIHELEKQLGLAERDDSYTNYDPLYIGNKQEGREGYWSDLKKKAASGYKSPDLIWMIKEVKSGLCAPRFGYGDCQVLLLLQKDCYDILGCVPIERGSLEHIGNGSEGPGKLPRADRYVKAAYEMMTFSNDYAVRLQTLSECGNYQDYYVYAVPGNFQFSDVETGMDERLKKFIADFQRKYKKQ</sequence>
<gene>
    <name evidence="2" type="ORF">QVO10_18650</name>
</gene>
<comment type="caution">
    <text evidence="2">The sequence shown here is derived from an EMBL/GenBank/DDBJ whole genome shotgun (WGS) entry which is preliminary data.</text>
</comment>
<name>A0ABT7XBA4_9BACE</name>
<keyword evidence="3" id="KW-1185">Reference proteome</keyword>
<organism evidence="2 3">
    <name type="scientific">Bacteroides gallinaceum</name>
    <dbReference type="NCBI Taxonomy" id="1462571"/>
    <lineage>
        <taxon>Bacteria</taxon>
        <taxon>Pseudomonadati</taxon>
        <taxon>Bacteroidota</taxon>
        <taxon>Bacteroidia</taxon>
        <taxon>Bacteroidales</taxon>
        <taxon>Bacteroidaceae</taxon>
        <taxon>Bacteroides</taxon>
    </lineage>
</organism>